<evidence type="ECO:0000256" key="2">
    <source>
        <dbReference type="SAM" id="Phobius"/>
    </source>
</evidence>
<sequence>MAPKRRHRRTEMEPNRRMVSDEPIEGNQTDEFDGHRRLPISPFTIFFVVLFLLASSFAVYWGSRSTRKAPSHHLSVYERGIVKTDVCYKEILIVKQKTPL</sequence>
<organism evidence="3 4">
    <name type="scientific">Dendrobium catenatum</name>
    <dbReference type="NCBI Taxonomy" id="906689"/>
    <lineage>
        <taxon>Eukaryota</taxon>
        <taxon>Viridiplantae</taxon>
        <taxon>Streptophyta</taxon>
        <taxon>Embryophyta</taxon>
        <taxon>Tracheophyta</taxon>
        <taxon>Spermatophyta</taxon>
        <taxon>Magnoliopsida</taxon>
        <taxon>Liliopsida</taxon>
        <taxon>Asparagales</taxon>
        <taxon>Orchidaceae</taxon>
        <taxon>Epidendroideae</taxon>
        <taxon>Malaxideae</taxon>
        <taxon>Dendrobiinae</taxon>
        <taxon>Dendrobium</taxon>
    </lineage>
</organism>
<name>A0A2I0X1P4_9ASPA</name>
<feature type="compositionally biased region" description="Acidic residues" evidence="1">
    <location>
        <begin position="22"/>
        <end position="31"/>
    </location>
</feature>
<keyword evidence="4" id="KW-1185">Reference proteome</keyword>
<protein>
    <submittedName>
        <fullName evidence="3">Uncharacterized protein</fullName>
    </submittedName>
</protein>
<evidence type="ECO:0000256" key="1">
    <source>
        <dbReference type="SAM" id="MobiDB-lite"/>
    </source>
</evidence>
<reference evidence="3 4" key="2">
    <citation type="journal article" date="2017" name="Nature">
        <title>The Apostasia genome and the evolution of orchids.</title>
        <authorList>
            <person name="Zhang G.Q."/>
            <person name="Liu K.W."/>
            <person name="Li Z."/>
            <person name="Lohaus R."/>
            <person name="Hsiao Y.Y."/>
            <person name="Niu S.C."/>
            <person name="Wang J.Y."/>
            <person name="Lin Y.C."/>
            <person name="Xu Q."/>
            <person name="Chen L.J."/>
            <person name="Yoshida K."/>
            <person name="Fujiwara S."/>
            <person name="Wang Z.W."/>
            <person name="Zhang Y.Q."/>
            <person name="Mitsuda N."/>
            <person name="Wang M."/>
            <person name="Liu G.H."/>
            <person name="Pecoraro L."/>
            <person name="Huang H.X."/>
            <person name="Xiao X.J."/>
            <person name="Lin M."/>
            <person name="Wu X.Y."/>
            <person name="Wu W.L."/>
            <person name="Chen Y.Y."/>
            <person name="Chang S.B."/>
            <person name="Sakamoto S."/>
            <person name="Ohme-Takagi M."/>
            <person name="Yagi M."/>
            <person name="Zeng S.J."/>
            <person name="Shen C.Y."/>
            <person name="Yeh C.M."/>
            <person name="Luo Y.B."/>
            <person name="Tsai W.C."/>
            <person name="Van de Peer Y."/>
            <person name="Liu Z.J."/>
        </authorList>
    </citation>
    <scope>NUCLEOTIDE SEQUENCE [LARGE SCALE GENOMIC DNA]</scope>
    <source>
        <tissue evidence="3">The whole plant</tissue>
    </source>
</reference>
<feature type="compositionally biased region" description="Basic and acidic residues" evidence="1">
    <location>
        <begin position="10"/>
        <end position="20"/>
    </location>
</feature>
<keyword evidence="2" id="KW-0812">Transmembrane</keyword>
<evidence type="ECO:0000313" key="3">
    <source>
        <dbReference type="EMBL" id="PKU81821.1"/>
    </source>
</evidence>
<dbReference type="AlphaFoldDB" id="A0A2I0X1P4"/>
<feature type="region of interest" description="Disordered" evidence="1">
    <location>
        <begin position="1"/>
        <end position="33"/>
    </location>
</feature>
<keyword evidence="2" id="KW-0472">Membrane</keyword>
<dbReference type="EMBL" id="KZ502211">
    <property type="protein sequence ID" value="PKU81821.1"/>
    <property type="molecule type" value="Genomic_DNA"/>
</dbReference>
<feature type="transmembrane region" description="Helical" evidence="2">
    <location>
        <begin position="43"/>
        <end position="62"/>
    </location>
</feature>
<reference evidence="3 4" key="1">
    <citation type="journal article" date="2016" name="Sci. Rep.">
        <title>The Dendrobium catenatum Lindl. genome sequence provides insights into polysaccharide synthase, floral development and adaptive evolution.</title>
        <authorList>
            <person name="Zhang G.Q."/>
            <person name="Xu Q."/>
            <person name="Bian C."/>
            <person name="Tsai W.C."/>
            <person name="Yeh C.M."/>
            <person name="Liu K.W."/>
            <person name="Yoshida K."/>
            <person name="Zhang L.S."/>
            <person name="Chang S.B."/>
            <person name="Chen F."/>
            <person name="Shi Y."/>
            <person name="Su Y.Y."/>
            <person name="Zhang Y.Q."/>
            <person name="Chen L.J."/>
            <person name="Yin Y."/>
            <person name="Lin M."/>
            <person name="Huang H."/>
            <person name="Deng H."/>
            <person name="Wang Z.W."/>
            <person name="Zhu S.L."/>
            <person name="Zhao X."/>
            <person name="Deng C."/>
            <person name="Niu S.C."/>
            <person name="Huang J."/>
            <person name="Wang M."/>
            <person name="Liu G.H."/>
            <person name="Yang H.J."/>
            <person name="Xiao X.J."/>
            <person name="Hsiao Y.Y."/>
            <person name="Wu W.L."/>
            <person name="Chen Y.Y."/>
            <person name="Mitsuda N."/>
            <person name="Ohme-Takagi M."/>
            <person name="Luo Y.B."/>
            <person name="Van de Peer Y."/>
            <person name="Liu Z.J."/>
        </authorList>
    </citation>
    <scope>NUCLEOTIDE SEQUENCE [LARGE SCALE GENOMIC DNA]</scope>
    <source>
        <tissue evidence="3">The whole plant</tissue>
    </source>
</reference>
<keyword evidence="2" id="KW-1133">Transmembrane helix</keyword>
<gene>
    <name evidence="3" type="ORF">MA16_Dca003837</name>
</gene>
<dbReference type="Proteomes" id="UP000233837">
    <property type="component" value="Unassembled WGS sequence"/>
</dbReference>
<accession>A0A2I0X1P4</accession>
<proteinExistence type="predicted"/>
<evidence type="ECO:0000313" key="4">
    <source>
        <dbReference type="Proteomes" id="UP000233837"/>
    </source>
</evidence>